<feature type="transmembrane region" description="Helical" evidence="3">
    <location>
        <begin position="65"/>
        <end position="83"/>
    </location>
</feature>
<sequence>AAYFAAIIIGQWFTLYLCKKRFELPLTKSIFKNKYSLYGILIGALIGSFIIWTPGVQEGLGSGNVSIYCILASFGIGIIYFVLEVFRKQLQIWGYLGGLPKKNDNLIELVRTTSTI</sequence>
<dbReference type="GO" id="GO:0036376">
    <property type="term" value="P:sodium ion export across plasma membrane"/>
    <property type="evidence" value="ECO:0007669"/>
    <property type="project" value="TreeGrafter"/>
</dbReference>
<dbReference type="SUPFAM" id="SSF81665">
    <property type="entry name" value="Calcium ATPase, transmembrane domain M"/>
    <property type="match status" value="1"/>
</dbReference>
<dbReference type="GO" id="GO:0006883">
    <property type="term" value="P:intracellular sodium ion homeostasis"/>
    <property type="evidence" value="ECO:0007669"/>
    <property type="project" value="TreeGrafter"/>
</dbReference>
<dbReference type="GO" id="GO:0005391">
    <property type="term" value="F:P-type sodium:potassium-exchanging transporter activity"/>
    <property type="evidence" value="ECO:0007669"/>
    <property type="project" value="TreeGrafter"/>
</dbReference>
<dbReference type="GO" id="GO:0005886">
    <property type="term" value="C:plasma membrane"/>
    <property type="evidence" value="ECO:0007669"/>
    <property type="project" value="UniProtKB-SubCell"/>
</dbReference>
<dbReference type="PANTHER" id="PTHR43294">
    <property type="entry name" value="SODIUM/POTASSIUM-TRANSPORTING ATPASE SUBUNIT ALPHA"/>
    <property type="match status" value="1"/>
</dbReference>
<feature type="domain" description="Cation-transporting P-type ATPase C-terminal" evidence="4">
    <location>
        <begin position="2"/>
        <end position="89"/>
    </location>
</feature>
<protein>
    <recommendedName>
        <fullName evidence="4">Cation-transporting P-type ATPase C-terminal domain-containing protein</fullName>
    </recommendedName>
</protein>
<keyword evidence="3" id="KW-1133">Transmembrane helix</keyword>
<dbReference type="InterPro" id="IPR050510">
    <property type="entry name" value="Cation_transp_ATPase_P-type"/>
</dbReference>
<evidence type="ECO:0000256" key="1">
    <source>
        <dbReference type="ARBA" id="ARBA00004651"/>
    </source>
</evidence>
<dbReference type="Pfam" id="PF00689">
    <property type="entry name" value="Cation_ATPase_C"/>
    <property type="match status" value="1"/>
</dbReference>
<dbReference type="Gene3D" id="1.20.1110.10">
    <property type="entry name" value="Calcium-transporting ATPase, transmembrane domain"/>
    <property type="match status" value="1"/>
</dbReference>
<feature type="non-terminal residue" evidence="5">
    <location>
        <position position="1"/>
    </location>
</feature>
<feature type="transmembrane region" description="Helical" evidence="3">
    <location>
        <begin position="35"/>
        <end position="53"/>
    </location>
</feature>
<dbReference type="Proteomes" id="UP000281549">
    <property type="component" value="Unassembled WGS sequence"/>
</dbReference>
<evidence type="ECO:0000259" key="4">
    <source>
        <dbReference type="Pfam" id="PF00689"/>
    </source>
</evidence>
<dbReference type="AlphaFoldDB" id="A0A4P9Y9F2"/>
<dbReference type="EMBL" id="ML008078">
    <property type="protein sequence ID" value="RKP15685.1"/>
    <property type="molecule type" value="Genomic_DNA"/>
</dbReference>
<dbReference type="InterPro" id="IPR023298">
    <property type="entry name" value="ATPase_P-typ_TM_dom_sf"/>
</dbReference>
<accession>A0A4P9Y9F2</accession>
<dbReference type="PANTHER" id="PTHR43294:SF21">
    <property type="entry name" value="CATION TRANSPORTING ATPASE"/>
    <property type="match status" value="1"/>
</dbReference>
<dbReference type="GO" id="GO:0030007">
    <property type="term" value="P:intracellular potassium ion homeostasis"/>
    <property type="evidence" value="ECO:0007669"/>
    <property type="project" value="TreeGrafter"/>
</dbReference>
<evidence type="ECO:0000313" key="5">
    <source>
        <dbReference type="EMBL" id="RKP15685.1"/>
    </source>
</evidence>
<evidence type="ECO:0000313" key="6">
    <source>
        <dbReference type="Proteomes" id="UP000281549"/>
    </source>
</evidence>
<gene>
    <name evidence="5" type="ORF">ROZALSC1DRAFT_26175</name>
</gene>
<organism evidence="5 6">
    <name type="scientific">Rozella allomycis (strain CSF55)</name>
    <dbReference type="NCBI Taxonomy" id="988480"/>
    <lineage>
        <taxon>Eukaryota</taxon>
        <taxon>Fungi</taxon>
        <taxon>Fungi incertae sedis</taxon>
        <taxon>Cryptomycota</taxon>
        <taxon>Cryptomycota incertae sedis</taxon>
        <taxon>Rozella</taxon>
    </lineage>
</organism>
<keyword evidence="3" id="KW-0812">Transmembrane</keyword>
<name>A0A4P9Y9F2_ROZAC</name>
<evidence type="ECO:0000256" key="3">
    <source>
        <dbReference type="SAM" id="Phobius"/>
    </source>
</evidence>
<proteinExistence type="predicted"/>
<dbReference type="GO" id="GO:1902600">
    <property type="term" value="P:proton transmembrane transport"/>
    <property type="evidence" value="ECO:0007669"/>
    <property type="project" value="TreeGrafter"/>
</dbReference>
<reference evidence="6" key="1">
    <citation type="journal article" date="2018" name="Nat. Microbiol.">
        <title>Leveraging single-cell genomics to expand the fungal tree of life.</title>
        <authorList>
            <person name="Ahrendt S.R."/>
            <person name="Quandt C.A."/>
            <person name="Ciobanu D."/>
            <person name="Clum A."/>
            <person name="Salamov A."/>
            <person name="Andreopoulos B."/>
            <person name="Cheng J.F."/>
            <person name="Woyke T."/>
            <person name="Pelin A."/>
            <person name="Henrissat B."/>
            <person name="Reynolds N.K."/>
            <person name="Benny G.L."/>
            <person name="Smith M.E."/>
            <person name="James T.Y."/>
            <person name="Grigoriev I.V."/>
        </authorList>
    </citation>
    <scope>NUCLEOTIDE SEQUENCE [LARGE SCALE GENOMIC DNA]</scope>
    <source>
        <strain evidence="6">CSF55</strain>
    </source>
</reference>
<dbReference type="GO" id="GO:1990573">
    <property type="term" value="P:potassium ion import across plasma membrane"/>
    <property type="evidence" value="ECO:0007669"/>
    <property type="project" value="TreeGrafter"/>
</dbReference>
<keyword evidence="3" id="KW-0472">Membrane</keyword>
<dbReference type="InterPro" id="IPR006068">
    <property type="entry name" value="ATPase_P-typ_cation-transptr_C"/>
</dbReference>
<evidence type="ECO:0000256" key="2">
    <source>
        <dbReference type="ARBA" id="ARBA00022475"/>
    </source>
</evidence>
<comment type="subcellular location">
    <subcellularLocation>
        <location evidence="1">Cell membrane</location>
        <topology evidence="1">Multi-pass membrane protein</topology>
    </subcellularLocation>
</comment>
<keyword evidence="2" id="KW-1003">Cell membrane</keyword>